<organism evidence="3 4">
    <name type="scientific">Streptomyces flavidovirens</name>
    <dbReference type="NCBI Taxonomy" id="67298"/>
    <lineage>
        <taxon>Bacteria</taxon>
        <taxon>Bacillati</taxon>
        <taxon>Actinomycetota</taxon>
        <taxon>Actinomycetes</taxon>
        <taxon>Kitasatosporales</taxon>
        <taxon>Streptomycetaceae</taxon>
        <taxon>Streptomyces</taxon>
    </lineage>
</organism>
<dbReference type="PANTHER" id="PTHR37981:SF1">
    <property type="entry name" value="SGNH HYDROLASE-TYPE ESTERASE DOMAIN-CONTAINING PROTEIN"/>
    <property type="match status" value="1"/>
</dbReference>
<sequence>MGKTRIALRITALALAGAMAVDGAGTAQGAGTPRPIKYVALGDSVAAGIGAGSPTANSHNCWINEEAKIRVPNSTKAYPRRVAAALGAQLDFQAYCGATVRGVRANQTRTLSKTTKLVTVQVGANDFGFADVLIECAVLGRPCMDDLRWIQQQYLNVLPGRLDKLYDKIRMKAKNAKVVVVGYPKLVTPTFNSTCMGDGGLPNDVRTEMNGAAHTLNDVLRIEAGKHGFDFAEVEPSFKGHAICEDPEWINGFSNPLVESYHPNAAGHEALGWLVWQQVKPTAGNRS</sequence>
<evidence type="ECO:0000313" key="3">
    <source>
        <dbReference type="EMBL" id="MFF3343061.1"/>
    </source>
</evidence>
<evidence type="ECO:0000313" key="4">
    <source>
        <dbReference type="Proteomes" id="UP001601976"/>
    </source>
</evidence>
<proteinExistence type="predicted"/>
<dbReference type="GO" id="GO:0016787">
    <property type="term" value="F:hydrolase activity"/>
    <property type="evidence" value="ECO:0007669"/>
    <property type="project" value="UniProtKB-KW"/>
</dbReference>
<evidence type="ECO:0000259" key="2">
    <source>
        <dbReference type="Pfam" id="PF13472"/>
    </source>
</evidence>
<protein>
    <submittedName>
        <fullName evidence="3">SGNH/GDSL hydrolase family protein</fullName>
        <ecNumber evidence="3">3.1.-.-</ecNumber>
    </submittedName>
</protein>
<dbReference type="PANTHER" id="PTHR37981">
    <property type="entry name" value="LIPASE 2"/>
    <property type="match status" value="1"/>
</dbReference>
<name>A0ABW6RNC1_9ACTN</name>
<keyword evidence="1" id="KW-0732">Signal</keyword>
<accession>A0ABW6RNC1</accession>
<dbReference type="InterPro" id="IPR036514">
    <property type="entry name" value="SGNH_hydro_sf"/>
</dbReference>
<dbReference type="EMBL" id="JBIAPK010000012">
    <property type="protein sequence ID" value="MFF3343061.1"/>
    <property type="molecule type" value="Genomic_DNA"/>
</dbReference>
<keyword evidence="3" id="KW-0378">Hydrolase</keyword>
<feature type="chain" id="PRO_5045301347" evidence="1">
    <location>
        <begin position="30"/>
        <end position="287"/>
    </location>
</feature>
<evidence type="ECO:0000256" key="1">
    <source>
        <dbReference type="SAM" id="SignalP"/>
    </source>
</evidence>
<dbReference type="InterPro" id="IPR037460">
    <property type="entry name" value="SEST-like"/>
</dbReference>
<dbReference type="Proteomes" id="UP001601976">
    <property type="component" value="Unassembled WGS sequence"/>
</dbReference>
<dbReference type="InterPro" id="IPR013830">
    <property type="entry name" value="SGNH_hydro"/>
</dbReference>
<comment type="caution">
    <text evidence="3">The sequence shown here is derived from an EMBL/GenBank/DDBJ whole genome shotgun (WGS) entry which is preliminary data.</text>
</comment>
<dbReference type="RefSeq" id="WP_387898381.1">
    <property type="nucleotide sequence ID" value="NZ_JBIAPK010000012.1"/>
</dbReference>
<feature type="domain" description="SGNH hydrolase-type esterase" evidence="2">
    <location>
        <begin position="40"/>
        <end position="270"/>
    </location>
</feature>
<dbReference type="EC" id="3.1.-.-" evidence="3"/>
<reference evidence="3 4" key="1">
    <citation type="submission" date="2024-10" db="EMBL/GenBank/DDBJ databases">
        <title>The Natural Products Discovery Center: Release of the First 8490 Sequenced Strains for Exploring Actinobacteria Biosynthetic Diversity.</title>
        <authorList>
            <person name="Kalkreuter E."/>
            <person name="Kautsar S.A."/>
            <person name="Yang D."/>
            <person name="Bader C.D."/>
            <person name="Teijaro C.N."/>
            <person name="Fluegel L."/>
            <person name="Davis C.M."/>
            <person name="Simpson J.R."/>
            <person name="Lauterbach L."/>
            <person name="Steele A.D."/>
            <person name="Gui C."/>
            <person name="Meng S."/>
            <person name="Li G."/>
            <person name="Viehrig K."/>
            <person name="Ye F."/>
            <person name="Su P."/>
            <person name="Kiefer A.F."/>
            <person name="Nichols A."/>
            <person name="Cepeda A.J."/>
            <person name="Yan W."/>
            <person name="Fan B."/>
            <person name="Jiang Y."/>
            <person name="Adhikari A."/>
            <person name="Zheng C.-J."/>
            <person name="Schuster L."/>
            <person name="Cowan T.M."/>
            <person name="Smanski M.J."/>
            <person name="Chevrette M.G."/>
            <person name="De Carvalho L.P.S."/>
            <person name="Shen B."/>
        </authorList>
    </citation>
    <scope>NUCLEOTIDE SEQUENCE [LARGE SCALE GENOMIC DNA]</scope>
    <source>
        <strain evidence="3 4">NPDC003029</strain>
    </source>
</reference>
<keyword evidence="4" id="KW-1185">Reference proteome</keyword>
<gene>
    <name evidence="3" type="ORF">ACFYWW_30845</name>
</gene>
<dbReference type="Pfam" id="PF13472">
    <property type="entry name" value="Lipase_GDSL_2"/>
    <property type="match status" value="1"/>
</dbReference>
<dbReference type="Gene3D" id="3.40.50.1110">
    <property type="entry name" value="SGNH hydrolase"/>
    <property type="match status" value="1"/>
</dbReference>
<dbReference type="SUPFAM" id="SSF52266">
    <property type="entry name" value="SGNH hydrolase"/>
    <property type="match status" value="1"/>
</dbReference>
<dbReference type="CDD" id="cd01823">
    <property type="entry name" value="SEST_like"/>
    <property type="match status" value="1"/>
</dbReference>
<feature type="signal peptide" evidence="1">
    <location>
        <begin position="1"/>
        <end position="29"/>
    </location>
</feature>